<reference evidence="8 9" key="1">
    <citation type="journal article" date="2016" name="Mol. Biol. Evol.">
        <title>Comparative Genomics of Early-Diverging Mushroom-Forming Fungi Provides Insights into the Origins of Lignocellulose Decay Capabilities.</title>
        <authorList>
            <person name="Nagy L.G."/>
            <person name="Riley R."/>
            <person name="Tritt A."/>
            <person name="Adam C."/>
            <person name="Daum C."/>
            <person name="Floudas D."/>
            <person name="Sun H."/>
            <person name="Yadav J.S."/>
            <person name="Pangilinan J."/>
            <person name="Larsson K.H."/>
            <person name="Matsuura K."/>
            <person name="Barry K."/>
            <person name="Labutti K."/>
            <person name="Kuo R."/>
            <person name="Ohm R.A."/>
            <person name="Bhattacharya S.S."/>
            <person name="Shirouzu T."/>
            <person name="Yoshinaga Y."/>
            <person name="Martin F.M."/>
            <person name="Grigoriev I.V."/>
            <person name="Hibbett D.S."/>
        </authorList>
    </citation>
    <scope>NUCLEOTIDE SEQUENCE [LARGE SCALE GENOMIC DNA]</scope>
    <source>
        <strain evidence="8 9">TUFC12733</strain>
    </source>
</reference>
<dbReference type="GO" id="GO:0046983">
    <property type="term" value="F:protein dimerization activity"/>
    <property type="evidence" value="ECO:0007669"/>
    <property type="project" value="InterPro"/>
</dbReference>
<feature type="domain" description="BHLH" evidence="7">
    <location>
        <begin position="231"/>
        <end position="281"/>
    </location>
</feature>
<dbReference type="STRING" id="1330018.A0A167LQJ5"/>
<evidence type="ECO:0000256" key="2">
    <source>
        <dbReference type="ARBA" id="ARBA00023015"/>
    </source>
</evidence>
<dbReference type="InterPro" id="IPR036638">
    <property type="entry name" value="HLH_DNA-bd_sf"/>
</dbReference>
<evidence type="ECO:0000313" key="8">
    <source>
        <dbReference type="EMBL" id="KZO95927.1"/>
    </source>
</evidence>
<dbReference type="PANTHER" id="PTHR15741">
    <property type="entry name" value="BASIC HELIX-LOOP-HELIX ZIP TRANSCRIPTION FACTOR"/>
    <property type="match status" value="1"/>
</dbReference>
<accession>A0A167LQJ5</accession>
<dbReference type="GO" id="GO:0000981">
    <property type="term" value="F:DNA-binding transcription factor activity, RNA polymerase II-specific"/>
    <property type="evidence" value="ECO:0007669"/>
    <property type="project" value="TreeGrafter"/>
</dbReference>
<keyword evidence="9" id="KW-1185">Reference proteome</keyword>
<gene>
    <name evidence="8" type="ORF">CALVIDRAFT_142260</name>
</gene>
<keyword evidence="3" id="KW-0238">DNA-binding</keyword>
<dbReference type="InterPro" id="IPR011598">
    <property type="entry name" value="bHLH_dom"/>
</dbReference>
<dbReference type="SUPFAM" id="SSF47459">
    <property type="entry name" value="HLH, helix-loop-helix DNA-binding domain"/>
    <property type="match status" value="1"/>
</dbReference>
<evidence type="ECO:0000256" key="4">
    <source>
        <dbReference type="ARBA" id="ARBA00023163"/>
    </source>
</evidence>
<keyword evidence="2" id="KW-0805">Transcription regulation</keyword>
<feature type="region of interest" description="Disordered" evidence="6">
    <location>
        <begin position="72"/>
        <end position="246"/>
    </location>
</feature>
<proteinExistence type="predicted"/>
<keyword evidence="5" id="KW-0539">Nucleus</keyword>
<feature type="compositionally biased region" description="Basic residues" evidence="6">
    <location>
        <begin position="137"/>
        <end position="156"/>
    </location>
</feature>
<feature type="compositionally biased region" description="Basic and acidic residues" evidence="6">
    <location>
        <begin position="221"/>
        <end position="246"/>
    </location>
</feature>
<comment type="subcellular location">
    <subcellularLocation>
        <location evidence="1">Nucleus</location>
    </subcellularLocation>
</comment>
<evidence type="ECO:0000313" key="9">
    <source>
        <dbReference type="Proteomes" id="UP000076738"/>
    </source>
</evidence>
<dbReference type="SMART" id="SM00353">
    <property type="entry name" value="HLH"/>
    <property type="match status" value="1"/>
</dbReference>
<feature type="compositionally biased region" description="Acidic residues" evidence="6">
    <location>
        <begin position="201"/>
        <end position="210"/>
    </location>
</feature>
<dbReference type="AlphaFoldDB" id="A0A167LQJ5"/>
<evidence type="ECO:0000256" key="5">
    <source>
        <dbReference type="ARBA" id="ARBA00023242"/>
    </source>
</evidence>
<dbReference type="InterPro" id="IPR052207">
    <property type="entry name" value="Max-like/E-box_TFs"/>
</dbReference>
<name>A0A167LQJ5_CALVF</name>
<organism evidence="8 9">
    <name type="scientific">Calocera viscosa (strain TUFC12733)</name>
    <dbReference type="NCBI Taxonomy" id="1330018"/>
    <lineage>
        <taxon>Eukaryota</taxon>
        <taxon>Fungi</taxon>
        <taxon>Dikarya</taxon>
        <taxon>Basidiomycota</taxon>
        <taxon>Agaricomycotina</taxon>
        <taxon>Dacrymycetes</taxon>
        <taxon>Dacrymycetales</taxon>
        <taxon>Dacrymycetaceae</taxon>
        <taxon>Calocera</taxon>
    </lineage>
</organism>
<protein>
    <recommendedName>
        <fullName evidence="7">BHLH domain-containing protein</fullName>
    </recommendedName>
</protein>
<feature type="compositionally biased region" description="Polar residues" evidence="6">
    <location>
        <begin position="157"/>
        <end position="173"/>
    </location>
</feature>
<dbReference type="OrthoDB" id="5778525at2759"/>
<keyword evidence="4" id="KW-0804">Transcription</keyword>
<dbReference type="PANTHER" id="PTHR15741:SF27">
    <property type="entry name" value="TRANSCRIPTION FACTOR AP-4"/>
    <property type="match status" value="1"/>
</dbReference>
<evidence type="ECO:0000259" key="7">
    <source>
        <dbReference type="PROSITE" id="PS50888"/>
    </source>
</evidence>
<dbReference type="GO" id="GO:0005634">
    <property type="term" value="C:nucleus"/>
    <property type="evidence" value="ECO:0007669"/>
    <property type="project" value="UniProtKB-SubCell"/>
</dbReference>
<evidence type="ECO:0000256" key="1">
    <source>
        <dbReference type="ARBA" id="ARBA00004123"/>
    </source>
</evidence>
<dbReference type="Gene3D" id="4.10.280.10">
    <property type="entry name" value="Helix-loop-helix DNA-binding domain"/>
    <property type="match status" value="1"/>
</dbReference>
<sequence>MDPAGGHDNNSTSPSGYNTDFTFLAPSGAFQPYSVGVGLEFPSAHVGYDMSGHASADDPPPFQPVSWQAMHTPMQHPANFPPTLAISPHALTPPGSGSNSGRSGSSQGEASASPGASPASASTPPAIGSLSLSHGVGHSHSHSHSHGHRPPIHRSGSHQSGNDSSASHGSTGSMRYVVTGNESSGNESRGHKRRATKHADEDSDEDDDEDLPPRRVSGGSSKRDAEARREEIRKQRIESEQRRRDELREGYRRLKDVLPVSSQKSSKVSLLDRATQHIRTIEQQNDNLQAKLGQTEAELARLRQINETLMMRSVDVGRHGPPGYAA</sequence>
<dbReference type="PROSITE" id="PS50888">
    <property type="entry name" value="BHLH"/>
    <property type="match status" value="1"/>
</dbReference>
<dbReference type="Pfam" id="PF00010">
    <property type="entry name" value="HLH"/>
    <property type="match status" value="1"/>
</dbReference>
<evidence type="ECO:0000256" key="6">
    <source>
        <dbReference type="SAM" id="MobiDB-lite"/>
    </source>
</evidence>
<dbReference type="GO" id="GO:0000978">
    <property type="term" value="F:RNA polymerase II cis-regulatory region sequence-specific DNA binding"/>
    <property type="evidence" value="ECO:0007669"/>
    <property type="project" value="TreeGrafter"/>
</dbReference>
<feature type="compositionally biased region" description="Low complexity" evidence="6">
    <location>
        <begin position="95"/>
        <end position="136"/>
    </location>
</feature>
<evidence type="ECO:0000256" key="3">
    <source>
        <dbReference type="ARBA" id="ARBA00023125"/>
    </source>
</evidence>
<dbReference type="EMBL" id="KV417286">
    <property type="protein sequence ID" value="KZO95927.1"/>
    <property type="molecule type" value="Genomic_DNA"/>
</dbReference>
<dbReference type="Proteomes" id="UP000076738">
    <property type="component" value="Unassembled WGS sequence"/>
</dbReference>